<organism evidence="1 2">
    <name type="scientific">Racocetra fulgida</name>
    <dbReference type="NCBI Taxonomy" id="60492"/>
    <lineage>
        <taxon>Eukaryota</taxon>
        <taxon>Fungi</taxon>
        <taxon>Fungi incertae sedis</taxon>
        <taxon>Mucoromycota</taxon>
        <taxon>Glomeromycotina</taxon>
        <taxon>Glomeromycetes</taxon>
        <taxon>Diversisporales</taxon>
        <taxon>Gigasporaceae</taxon>
        <taxon>Racocetra</taxon>
    </lineage>
</organism>
<feature type="non-terminal residue" evidence="1">
    <location>
        <position position="102"/>
    </location>
</feature>
<protein>
    <submittedName>
        <fullName evidence="1">17389_t:CDS:1</fullName>
    </submittedName>
</protein>
<name>A0A9N9K1J0_9GLOM</name>
<dbReference type="AlphaFoldDB" id="A0A9N9K1J0"/>
<dbReference type="Proteomes" id="UP000789396">
    <property type="component" value="Unassembled WGS sequence"/>
</dbReference>
<comment type="caution">
    <text evidence="1">The sequence shown here is derived from an EMBL/GenBank/DDBJ whole genome shotgun (WGS) entry which is preliminary data.</text>
</comment>
<evidence type="ECO:0000313" key="1">
    <source>
        <dbReference type="EMBL" id="CAG8807105.1"/>
    </source>
</evidence>
<reference evidence="1" key="1">
    <citation type="submission" date="2021-06" db="EMBL/GenBank/DDBJ databases">
        <authorList>
            <person name="Kallberg Y."/>
            <person name="Tangrot J."/>
            <person name="Rosling A."/>
        </authorList>
    </citation>
    <scope>NUCLEOTIDE SEQUENCE</scope>
    <source>
        <strain evidence="1">IN212</strain>
    </source>
</reference>
<proteinExistence type="predicted"/>
<dbReference type="EMBL" id="CAJVPZ010079605">
    <property type="protein sequence ID" value="CAG8807105.1"/>
    <property type="molecule type" value="Genomic_DNA"/>
</dbReference>
<keyword evidence="2" id="KW-1185">Reference proteome</keyword>
<gene>
    <name evidence="1" type="ORF">RFULGI_LOCUS18349</name>
</gene>
<feature type="non-terminal residue" evidence="1">
    <location>
        <position position="1"/>
    </location>
</feature>
<dbReference type="OrthoDB" id="2536450at2759"/>
<evidence type="ECO:0000313" key="2">
    <source>
        <dbReference type="Proteomes" id="UP000789396"/>
    </source>
</evidence>
<sequence length="102" mass="10875">LPSSIPTKDPISLVRHLSPQCQAAFLSIVTSPEFLRCVPVAALLPLLTDPTLLLSVLKDPITNLPKLLPLYDATCALPKCSNKFVNSSLSTLKTGCSDSKDA</sequence>
<accession>A0A9N9K1J0</accession>